<proteinExistence type="inferred from homology"/>
<feature type="coiled-coil region" evidence="8">
    <location>
        <begin position="553"/>
        <end position="580"/>
    </location>
</feature>
<reference evidence="12 13" key="2">
    <citation type="journal article" date="2017" name="Front. Plant Sci.">
        <title>Gene Classification and Mining of Molecular Markers Useful in Red Clover (Trifolium pratense) Breeding.</title>
        <authorList>
            <person name="Istvanek J."/>
            <person name="Dluhosova J."/>
            <person name="Dluhos P."/>
            <person name="Patkova L."/>
            <person name="Nedelnik J."/>
            <person name="Repkova J."/>
        </authorList>
    </citation>
    <scope>NUCLEOTIDE SEQUENCE [LARGE SCALE GENOMIC DNA]</scope>
    <source>
        <strain evidence="13">cv. Tatra</strain>
        <tissue evidence="12">Young leaves</tissue>
    </source>
</reference>
<evidence type="ECO:0000256" key="9">
    <source>
        <dbReference type="SAM" id="MobiDB-lite"/>
    </source>
</evidence>
<dbReference type="InterPro" id="IPR000719">
    <property type="entry name" value="Prot_kinase_dom"/>
</dbReference>
<dbReference type="PANTHER" id="PTHR24056:SF397">
    <property type="entry name" value="OS11G0242500 PROTEIN"/>
    <property type="match status" value="1"/>
</dbReference>
<dbReference type="InterPro" id="IPR008271">
    <property type="entry name" value="Ser/Thr_kinase_AS"/>
</dbReference>
<evidence type="ECO:0000313" key="12">
    <source>
        <dbReference type="EMBL" id="PNY15734.1"/>
    </source>
</evidence>
<name>A0A2K3PKE3_TRIPR</name>
<dbReference type="GO" id="GO:0008353">
    <property type="term" value="F:RNA polymerase II CTD heptapeptide repeat kinase activity"/>
    <property type="evidence" value="ECO:0007669"/>
    <property type="project" value="TreeGrafter"/>
</dbReference>
<feature type="region of interest" description="Disordered" evidence="9">
    <location>
        <begin position="326"/>
        <end position="354"/>
    </location>
</feature>
<feature type="signal peptide" evidence="10">
    <location>
        <begin position="1"/>
        <end position="23"/>
    </location>
</feature>
<dbReference type="Gene3D" id="3.30.200.20">
    <property type="entry name" value="Phosphorylase Kinase, domain 1"/>
    <property type="match status" value="1"/>
</dbReference>
<dbReference type="AlphaFoldDB" id="A0A2K3PKE3"/>
<protein>
    <submittedName>
        <fullName evidence="12">Putative serine threonine-protein kinase</fullName>
    </submittedName>
</protein>
<keyword evidence="2" id="KW-0723">Serine/threonine-protein kinase</keyword>
<comment type="caution">
    <text evidence="12">The sequence shown here is derived from an EMBL/GenBank/DDBJ whole genome shotgun (WGS) entry which is preliminary data.</text>
</comment>
<dbReference type="FunFam" id="1.10.510.10:FF:000043">
    <property type="entry name" value="probable serine/threonine-protein kinase At1g54610"/>
    <property type="match status" value="1"/>
</dbReference>
<comment type="similarity">
    <text evidence="1">Belongs to the protein kinase superfamily. CMGC Ser/Thr protein kinase family. CDC2/CDKX subfamily.</text>
</comment>
<evidence type="ECO:0000256" key="3">
    <source>
        <dbReference type="ARBA" id="ARBA00022679"/>
    </source>
</evidence>
<dbReference type="GO" id="GO:0032968">
    <property type="term" value="P:positive regulation of transcription elongation by RNA polymerase II"/>
    <property type="evidence" value="ECO:0007669"/>
    <property type="project" value="TreeGrafter"/>
</dbReference>
<evidence type="ECO:0000256" key="8">
    <source>
        <dbReference type="SAM" id="Coils"/>
    </source>
</evidence>
<evidence type="ECO:0000256" key="1">
    <source>
        <dbReference type="ARBA" id="ARBA00006485"/>
    </source>
</evidence>
<reference evidence="12 13" key="1">
    <citation type="journal article" date="2014" name="Am. J. Bot.">
        <title>Genome assembly and annotation for red clover (Trifolium pratense; Fabaceae).</title>
        <authorList>
            <person name="Istvanek J."/>
            <person name="Jaros M."/>
            <person name="Krenek A."/>
            <person name="Repkova J."/>
        </authorList>
    </citation>
    <scope>NUCLEOTIDE SEQUENCE [LARGE SCALE GENOMIC DNA]</scope>
    <source>
        <strain evidence="13">cv. Tatra</strain>
        <tissue evidence="12">Young leaves</tissue>
    </source>
</reference>
<dbReference type="STRING" id="57577.A0A2K3PKE3"/>
<dbReference type="Proteomes" id="UP000236291">
    <property type="component" value="Unassembled WGS sequence"/>
</dbReference>
<evidence type="ECO:0000313" key="13">
    <source>
        <dbReference type="Proteomes" id="UP000236291"/>
    </source>
</evidence>
<dbReference type="SUPFAM" id="SSF56112">
    <property type="entry name" value="Protein kinase-like (PK-like)"/>
    <property type="match status" value="1"/>
</dbReference>
<dbReference type="PANTHER" id="PTHR24056">
    <property type="entry name" value="CELL DIVISION PROTEIN KINASE"/>
    <property type="match status" value="1"/>
</dbReference>
<dbReference type="GO" id="GO:0005524">
    <property type="term" value="F:ATP binding"/>
    <property type="evidence" value="ECO:0007669"/>
    <property type="project" value="UniProtKB-UniRule"/>
</dbReference>
<accession>A0A2K3PKE3</accession>
<keyword evidence="10" id="KW-0732">Signal</keyword>
<dbReference type="SMART" id="SM00220">
    <property type="entry name" value="S_TKc"/>
    <property type="match status" value="1"/>
</dbReference>
<dbReference type="CDD" id="cd07840">
    <property type="entry name" value="STKc_CDK9_like"/>
    <property type="match status" value="1"/>
</dbReference>
<keyword evidence="5 12" id="KW-0418">Kinase</keyword>
<feature type="chain" id="PRO_5014391126" evidence="10">
    <location>
        <begin position="24"/>
        <end position="583"/>
    </location>
</feature>
<evidence type="ECO:0000259" key="11">
    <source>
        <dbReference type="PROSITE" id="PS50011"/>
    </source>
</evidence>
<evidence type="ECO:0000256" key="7">
    <source>
        <dbReference type="PROSITE-ProRule" id="PRU10141"/>
    </source>
</evidence>
<dbReference type="Pfam" id="PF00069">
    <property type="entry name" value="Pkinase"/>
    <property type="match status" value="1"/>
</dbReference>
<evidence type="ECO:0000256" key="5">
    <source>
        <dbReference type="ARBA" id="ARBA00022777"/>
    </source>
</evidence>
<evidence type="ECO:0000256" key="4">
    <source>
        <dbReference type="ARBA" id="ARBA00022741"/>
    </source>
</evidence>
<keyword evidence="3" id="KW-0808">Transferase</keyword>
<dbReference type="PROSITE" id="PS50011">
    <property type="entry name" value="PROTEIN_KINASE_DOM"/>
    <property type="match status" value="1"/>
</dbReference>
<dbReference type="InterPro" id="IPR011009">
    <property type="entry name" value="Kinase-like_dom_sf"/>
</dbReference>
<dbReference type="PROSITE" id="PS00107">
    <property type="entry name" value="PROTEIN_KINASE_ATP"/>
    <property type="match status" value="1"/>
</dbReference>
<dbReference type="Gene3D" id="1.10.510.10">
    <property type="entry name" value="Transferase(Phosphotransferase) domain 1"/>
    <property type="match status" value="1"/>
</dbReference>
<feature type="domain" description="Protein kinase" evidence="11">
    <location>
        <begin position="20"/>
        <end position="304"/>
    </location>
</feature>
<feature type="compositionally biased region" description="Basic and acidic residues" evidence="9">
    <location>
        <begin position="326"/>
        <end position="335"/>
    </location>
</feature>
<keyword evidence="6 7" id="KW-0067">ATP-binding</keyword>
<gene>
    <name evidence="12" type="ORF">L195_g012436</name>
</gene>
<dbReference type="GO" id="GO:0000307">
    <property type="term" value="C:cyclin-dependent protein kinase holoenzyme complex"/>
    <property type="evidence" value="ECO:0007669"/>
    <property type="project" value="TreeGrafter"/>
</dbReference>
<sequence length="583" mass="65772">MGIGDRLLLLVGLLGSLLLPPKPSLIGQGTYSSVYRARDLETNKIVALKKVKFANMDPESVRFMAREIVLLRRLDHPNVMKLEGMITSKLSGSLYLIFEYMEHDLTGLSTMPGNKFTQPQIKCYMQQILRGLEHCHSRGVMHRDIKGSNLLLDNNGNLKIADFGLATHFQPSQGQPLTSRVVTLWYRPPELLLGATDYGVAVDLWSAGCILAELLAGKPIMPGRTEVEQLHKIFKLCGSPSEEYWKKSKLPHATIFKPQQPYRRVVSETFKDFPSSALSLLEVLLAIEPSDRGTASSALRNEFFTSMPLPCDPSTLPKYQPSKEFDARLREEEARRRRTANKGQGRQESVGRNFKESKVVPAPDANVKLQASIEQKRRGQCNSKCISEKYNPEEEGGCLPLEPAKSRAHTIFSHSGQSMHPSAYGSSRNMNLKEEVVLTGPDRVFTSRNSELRKQNSYWHGRTAQLSRFSNSLAVRGDSRFDMGGDRNLNSQWLEDQFDMRSSHLPDGESNHLLDGTKHSRKKDFHLFGRDRAMGHGPKNCHINYSGPLFPPEDNLEEILKEHERQIQQAVRKARLAKENKKG</sequence>
<dbReference type="EMBL" id="ASHM01007926">
    <property type="protein sequence ID" value="PNY15734.1"/>
    <property type="molecule type" value="Genomic_DNA"/>
</dbReference>
<dbReference type="GO" id="GO:0005634">
    <property type="term" value="C:nucleus"/>
    <property type="evidence" value="ECO:0007669"/>
    <property type="project" value="TreeGrafter"/>
</dbReference>
<dbReference type="InterPro" id="IPR017441">
    <property type="entry name" value="Protein_kinase_ATP_BS"/>
</dbReference>
<dbReference type="FunFam" id="3.30.200.20:FF:000021">
    <property type="entry name" value="probable serine/threonine-protein kinase At1g54610"/>
    <property type="match status" value="1"/>
</dbReference>
<keyword evidence="4 7" id="KW-0547">Nucleotide-binding</keyword>
<organism evidence="12 13">
    <name type="scientific">Trifolium pratense</name>
    <name type="common">Red clover</name>
    <dbReference type="NCBI Taxonomy" id="57577"/>
    <lineage>
        <taxon>Eukaryota</taxon>
        <taxon>Viridiplantae</taxon>
        <taxon>Streptophyta</taxon>
        <taxon>Embryophyta</taxon>
        <taxon>Tracheophyta</taxon>
        <taxon>Spermatophyta</taxon>
        <taxon>Magnoliopsida</taxon>
        <taxon>eudicotyledons</taxon>
        <taxon>Gunneridae</taxon>
        <taxon>Pentapetalae</taxon>
        <taxon>rosids</taxon>
        <taxon>fabids</taxon>
        <taxon>Fabales</taxon>
        <taxon>Fabaceae</taxon>
        <taxon>Papilionoideae</taxon>
        <taxon>50 kb inversion clade</taxon>
        <taxon>NPAAA clade</taxon>
        <taxon>Hologalegina</taxon>
        <taxon>IRL clade</taxon>
        <taxon>Trifolieae</taxon>
        <taxon>Trifolium</taxon>
    </lineage>
</organism>
<evidence type="ECO:0000256" key="6">
    <source>
        <dbReference type="ARBA" id="ARBA00022840"/>
    </source>
</evidence>
<evidence type="ECO:0000256" key="2">
    <source>
        <dbReference type="ARBA" id="ARBA00022527"/>
    </source>
</evidence>
<dbReference type="InterPro" id="IPR050108">
    <property type="entry name" value="CDK"/>
</dbReference>
<dbReference type="PROSITE" id="PS00108">
    <property type="entry name" value="PROTEIN_KINASE_ST"/>
    <property type="match status" value="1"/>
</dbReference>
<evidence type="ECO:0000256" key="10">
    <source>
        <dbReference type="SAM" id="SignalP"/>
    </source>
</evidence>
<feature type="binding site" evidence="7">
    <location>
        <position position="49"/>
    </location>
    <ligand>
        <name>ATP</name>
        <dbReference type="ChEBI" id="CHEBI:30616"/>
    </ligand>
</feature>
<keyword evidence="8" id="KW-0175">Coiled coil</keyword>